<reference evidence="2 3" key="1">
    <citation type="journal article" date="2011" name="Proc. Natl. Acad. Sci. U.S.A.">
        <title>Evolutionary erosion of yeast sex chromosomes by mating-type switching accidents.</title>
        <authorList>
            <person name="Gordon J.L."/>
            <person name="Armisen D."/>
            <person name="Proux-Wera E."/>
            <person name="Oheigeartaigh S.S."/>
            <person name="Byrne K.P."/>
            <person name="Wolfe K.H."/>
        </authorList>
    </citation>
    <scope>NUCLEOTIDE SEQUENCE [LARGE SCALE GENOMIC DNA]</scope>
    <source>
        <strain evidence="3">ATCC 10597 / BCRC 20456 / CBS 421 / NBRC 0211 / NRRL Y-12639</strain>
    </source>
</reference>
<feature type="compositionally biased region" description="Acidic residues" evidence="1">
    <location>
        <begin position="120"/>
        <end position="144"/>
    </location>
</feature>
<dbReference type="RefSeq" id="XP_003668577.1">
    <property type="nucleotide sequence ID" value="XM_003668529.1"/>
</dbReference>
<name>G0W6C3_NAUDC</name>
<dbReference type="GO" id="GO:0001181">
    <property type="term" value="F:RNA polymerase I general transcription initiation factor activity"/>
    <property type="evidence" value="ECO:0007669"/>
    <property type="project" value="EnsemblFungi"/>
</dbReference>
<dbReference type="EMBL" id="HE580268">
    <property type="protein sequence ID" value="CCD23334.1"/>
    <property type="molecule type" value="Genomic_DNA"/>
</dbReference>
<dbReference type="GeneID" id="11497627"/>
<gene>
    <name evidence="2" type="primary">NDAI0B02990</name>
    <name evidence="2" type="ordered locus">NDAI_0B02990</name>
</gene>
<accession>G0W6C3</accession>
<dbReference type="InterPro" id="IPR022793">
    <property type="entry name" value="Rrn10"/>
</dbReference>
<dbReference type="GO" id="GO:0042790">
    <property type="term" value="P:nucleolar large rRNA transcription by RNA polymerase I"/>
    <property type="evidence" value="ECO:0007669"/>
    <property type="project" value="EnsemblFungi"/>
</dbReference>
<dbReference type="HOGENOM" id="CLU_122953_0_0_1"/>
<organism evidence="2 3">
    <name type="scientific">Naumovozyma dairenensis (strain ATCC 10597 / BCRC 20456 / CBS 421 / NBRC 0211 / NRRL Y-12639)</name>
    <name type="common">Saccharomyces dairenensis</name>
    <dbReference type="NCBI Taxonomy" id="1071378"/>
    <lineage>
        <taxon>Eukaryota</taxon>
        <taxon>Fungi</taxon>
        <taxon>Dikarya</taxon>
        <taxon>Ascomycota</taxon>
        <taxon>Saccharomycotina</taxon>
        <taxon>Saccharomycetes</taxon>
        <taxon>Saccharomycetales</taxon>
        <taxon>Saccharomycetaceae</taxon>
        <taxon>Naumovozyma</taxon>
    </lineage>
</organism>
<dbReference type="eggNOG" id="ENOG502S1BQ">
    <property type="taxonomic scope" value="Eukaryota"/>
</dbReference>
<dbReference type="GO" id="GO:0000500">
    <property type="term" value="C:RNA polymerase I upstream activating factor complex"/>
    <property type="evidence" value="ECO:0007669"/>
    <property type="project" value="EnsemblFungi"/>
</dbReference>
<dbReference type="PANTHER" id="PTHR28054">
    <property type="entry name" value="RNA POLYMERASE I-SPECIFIC TRANSCRIPTION INITIATION FACTOR RRN10"/>
    <property type="match status" value="1"/>
</dbReference>
<sequence length="168" mass="19044">MDRNVFEACSDLVTEFHTHKVSADEILAEKIGNIVPIPFKTRDELQDVSLRDEEDGLFKGDLIPNIDLKVVHYFATQLCLRRYPHLINSFDESSLITLGLLIEKWVQDYLVANNKNSMSTDDEEEEEVETEGYTDGGTEGEDQEFTIGKGPSQMISKITNYMSHPGNI</sequence>
<dbReference type="GO" id="GO:0045943">
    <property type="term" value="P:positive regulation of transcription by RNA polymerase I"/>
    <property type="evidence" value="ECO:0007669"/>
    <property type="project" value="EnsemblFungi"/>
</dbReference>
<evidence type="ECO:0000313" key="2">
    <source>
        <dbReference type="EMBL" id="CCD23334.1"/>
    </source>
</evidence>
<dbReference type="Proteomes" id="UP000000689">
    <property type="component" value="Chromosome 2"/>
</dbReference>
<dbReference type="AlphaFoldDB" id="G0W6C3"/>
<keyword evidence="3" id="KW-1185">Reference proteome</keyword>
<dbReference type="PANTHER" id="PTHR28054:SF1">
    <property type="entry name" value="RNA POLYMERASE I-SPECIFIC TRANSCRIPTION INITIATION FACTOR RRN10"/>
    <property type="match status" value="1"/>
</dbReference>
<protein>
    <submittedName>
        <fullName evidence="2">Uncharacterized protein</fullName>
    </submittedName>
</protein>
<evidence type="ECO:0000313" key="3">
    <source>
        <dbReference type="Proteomes" id="UP000000689"/>
    </source>
</evidence>
<dbReference type="OrthoDB" id="2565191at2759"/>
<dbReference type="OMA" id="HLINCFD"/>
<feature type="region of interest" description="Disordered" evidence="1">
    <location>
        <begin position="116"/>
        <end position="150"/>
    </location>
</feature>
<proteinExistence type="predicted"/>
<dbReference type="STRING" id="1071378.G0W6C3"/>
<evidence type="ECO:0000256" key="1">
    <source>
        <dbReference type="SAM" id="MobiDB-lite"/>
    </source>
</evidence>
<dbReference type="GO" id="GO:0001165">
    <property type="term" value="F:RNA polymerase I cis-regulatory region sequence-specific DNA binding"/>
    <property type="evidence" value="ECO:0007669"/>
    <property type="project" value="EnsemblFungi"/>
</dbReference>
<dbReference type="Pfam" id="PF05234">
    <property type="entry name" value="UAF_Rrn10"/>
    <property type="match status" value="1"/>
</dbReference>
<dbReference type="KEGG" id="ndi:NDAI_0B02990"/>